<dbReference type="AlphaFoldDB" id="A0A846MRM3"/>
<evidence type="ECO:0000256" key="1">
    <source>
        <dbReference type="SAM" id="SignalP"/>
    </source>
</evidence>
<name>A0A846MRM3_9BACT</name>
<feature type="signal peptide" evidence="1">
    <location>
        <begin position="1"/>
        <end position="19"/>
    </location>
</feature>
<evidence type="ECO:0000313" key="4">
    <source>
        <dbReference type="Proteomes" id="UP000537126"/>
    </source>
</evidence>
<sequence>MKKLLLTLAAGVLFFGAQAQISIMPKAGVSLANTASKTDGESENFNMKTGFTFGVAAPISISEQFSVQPELLYVQKGRKQKSGGTTTSRTLNYLEIPVMARAHFGGFYLGAGPYLGIALSAKEKEKRNGTSVESNLNIGIDQIEDDVKPTDFGLCFGLGYGLEIGPGKLVLDARYGLGLSNTLPSGDSDNFDKNRNIALTVGYAIPLGK</sequence>
<feature type="domain" description="Outer membrane protein beta-barrel" evidence="2">
    <location>
        <begin position="18"/>
        <end position="182"/>
    </location>
</feature>
<reference evidence="3 4" key="1">
    <citation type="submission" date="2020-03" db="EMBL/GenBank/DDBJ databases">
        <title>Genomic Encyclopedia of Type Strains, Phase IV (KMG-IV): sequencing the most valuable type-strain genomes for metagenomic binning, comparative biology and taxonomic classification.</title>
        <authorList>
            <person name="Goeker M."/>
        </authorList>
    </citation>
    <scope>NUCLEOTIDE SEQUENCE [LARGE SCALE GENOMIC DNA]</scope>
    <source>
        <strain evidence="3 4">DSM 5718</strain>
    </source>
</reference>
<gene>
    <name evidence="3" type="ORF">FHS56_001594</name>
</gene>
<accession>A0A846MRM3</accession>
<feature type="chain" id="PRO_5033004396" description="Outer membrane protein beta-barrel domain-containing protein" evidence="1">
    <location>
        <begin position="20"/>
        <end position="209"/>
    </location>
</feature>
<proteinExistence type="predicted"/>
<evidence type="ECO:0000313" key="3">
    <source>
        <dbReference type="EMBL" id="NIK74081.1"/>
    </source>
</evidence>
<dbReference type="Proteomes" id="UP000537126">
    <property type="component" value="Unassembled WGS sequence"/>
</dbReference>
<dbReference type="InterPro" id="IPR025665">
    <property type="entry name" value="Beta-barrel_OMP_2"/>
</dbReference>
<evidence type="ECO:0000259" key="2">
    <source>
        <dbReference type="Pfam" id="PF13568"/>
    </source>
</evidence>
<dbReference type="EMBL" id="JAASRN010000002">
    <property type="protein sequence ID" value="NIK74081.1"/>
    <property type="molecule type" value="Genomic_DNA"/>
</dbReference>
<dbReference type="RefSeq" id="WP_166919415.1">
    <property type="nucleotide sequence ID" value="NZ_JAASRN010000002.1"/>
</dbReference>
<dbReference type="Pfam" id="PF13568">
    <property type="entry name" value="OMP_b-brl_2"/>
    <property type="match status" value="1"/>
</dbReference>
<comment type="caution">
    <text evidence="3">The sequence shown here is derived from an EMBL/GenBank/DDBJ whole genome shotgun (WGS) entry which is preliminary data.</text>
</comment>
<keyword evidence="1" id="KW-0732">Signal</keyword>
<organism evidence="3 4">
    <name type="scientific">Thermonema lapsum</name>
    <dbReference type="NCBI Taxonomy" id="28195"/>
    <lineage>
        <taxon>Bacteria</taxon>
        <taxon>Pseudomonadati</taxon>
        <taxon>Bacteroidota</taxon>
        <taxon>Cytophagia</taxon>
        <taxon>Cytophagales</taxon>
        <taxon>Thermonemataceae</taxon>
        <taxon>Thermonema</taxon>
    </lineage>
</organism>
<keyword evidence="4" id="KW-1185">Reference proteome</keyword>
<protein>
    <recommendedName>
        <fullName evidence="2">Outer membrane protein beta-barrel domain-containing protein</fullName>
    </recommendedName>
</protein>